<sequence length="440" mass="48792">MSHPLTRTAWPLLALLLSSPGAPRGAEGTPLALPPPPGAAPAPTAPAPDRTGNAADLWQRTRDTAGTWWQRSRDLAGQAVQDAGGLMGPKPQGFPQVWEGVVPKLQETLVLEERRAALPDSAWFSADKVSNQAQIEALLDDAVTILSTSPVQRFRERIRAIQGEIDAARAAIADYRQNRVAAPTESTIKRTVADYDRLIAEKEAQIKRLNEQLGQVKREFAAAVRQLGVDLSDEQVEFLLSTVVGDNMVDLGILFDNVKSVTNQLEQLVAQSGEDLQSARRYYGMYVVLLRALERMHQKIEEAIGEQYIPQINAIITRAEQLTGETRDLQRSSPGKGELLAANLEAQRLTIEAAGVYRQYLNDQKAQVIRARLELEKDIAAAWNTFETVRVSGELVGLVKSSRRLLEGLMNRQVPALRPFENLEMRREFEKLTEQLRRGG</sequence>
<evidence type="ECO:0000256" key="2">
    <source>
        <dbReference type="SAM" id="MobiDB-lite"/>
    </source>
</evidence>
<accession>A0A2K8UBM0</accession>
<dbReference type="OrthoDB" id="257356at2"/>
<protein>
    <submittedName>
        <fullName evidence="3">Uncharacterized protein</fullName>
    </submittedName>
</protein>
<reference evidence="3 4" key="1">
    <citation type="submission" date="2017-03" db="EMBL/GenBank/DDBJ databases">
        <title>Complete genome sequence of Candidatus 'Thiodictyon syntrophicum' sp. nov. strain Cad16T, a photolithoautotroph purple sulfur bacterium isolated from an alpine meromictic lake.</title>
        <authorList>
            <person name="Luedin S.M."/>
            <person name="Pothier J.F."/>
            <person name="Danza F."/>
            <person name="Storelli N."/>
            <person name="Wittwer M."/>
            <person name="Tonolla M."/>
        </authorList>
    </citation>
    <scope>NUCLEOTIDE SEQUENCE [LARGE SCALE GENOMIC DNA]</scope>
    <source>
        <strain evidence="3 4">Cad16T</strain>
    </source>
</reference>
<dbReference type="EMBL" id="CP020370">
    <property type="protein sequence ID" value="AUB82927.1"/>
    <property type="molecule type" value="Genomic_DNA"/>
</dbReference>
<evidence type="ECO:0000313" key="3">
    <source>
        <dbReference type="EMBL" id="AUB82927.1"/>
    </source>
</evidence>
<feature type="region of interest" description="Disordered" evidence="2">
    <location>
        <begin position="21"/>
        <end position="53"/>
    </location>
</feature>
<dbReference type="RefSeq" id="WP_100920631.1">
    <property type="nucleotide sequence ID" value="NZ_CP020370.1"/>
</dbReference>
<feature type="coiled-coil region" evidence="1">
    <location>
        <begin position="151"/>
        <end position="226"/>
    </location>
</feature>
<feature type="compositionally biased region" description="Low complexity" evidence="2">
    <location>
        <begin position="21"/>
        <end position="31"/>
    </location>
</feature>
<dbReference type="KEGG" id="tsy:THSYN_19585"/>
<feature type="compositionally biased region" description="Pro residues" evidence="2">
    <location>
        <begin position="32"/>
        <end position="46"/>
    </location>
</feature>
<keyword evidence="1" id="KW-0175">Coiled coil</keyword>
<evidence type="ECO:0000256" key="1">
    <source>
        <dbReference type="SAM" id="Coils"/>
    </source>
</evidence>
<dbReference type="Proteomes" id="UP000232638">
    <property type="component" value="Chromosome"/>
</dbReference>
<organism evidence="3 4">
    <name type="scientific">Candidatus Thiodictyon syntrophicum</name>
    <dbReference type="NCBI Taxonomy" id="1166950"/>
    <lineage>
        <taxon>Bacteria</taxon>
        <taxon>Pseudomonadati</taxon>
        <taxon>Pseudomonadota</taxon>
        <taxon>Gammaproteobacteria</taxon>
        <taxon>Chromatiales</taxon>
        <taxon>Chromatiaceae</taxon>
        <taxon>Thiodictyon</taxon>
    </lineage>
</organism>
<keyword evidence="4" id="KW-1185">Reference proteome</keyword>
<evidence type="ECO:0000313" key="4">
    <source>
        <dbReference type="Proteomes" id="UP000232638"/>
    </source>
</evidence>
<gene>
    <name evidence="3" type="ORF">THSYN_19585</name>
</gene>
<name>A0A2K8UBM0_9GAMM</name>
<dbReference type="AlphaFoldDB" id="A0A2K8UBM0"/>
<proteinExistence type="predicted"/>